<feature type="region of interest" description="Disordered" evidence="1">
    <location>
        <begin position="422"/>
        <end position="512"/>
    </location>
</feature>
<feature type="compositionally biased region" description="Polar residues" evidence="1">
    <location>
        <begin position="706"/>
        <end position="715"/>
    </location>
</feature>
<feature type="compositionally biased region" description="Polar residues" evidence="1">
    <location>
        <begin position="566"/>
        <end position="577"/>
    </location>
</feature>
<organism evidence="2 3">
    <name type="scientific">Boletus reticuloceps</name>
    <dbReference type="NCBI Taxonomy" id="495285"/>
    <lineage>
        <taxon>Eukaryota</taxon>
        <taxon>Fungi</taxon>
        <taxon>Dikarya</taxon>
        <taxon>Basidiomycota</taxon>
        <taxon>Agaricomycotina</taxon>
        <taxon>Agaricomycetes</taxon>
        <taxon>Agaricomycetidae</taxon>
        <taxon>Boletales</taxon>
        <taxon>Boletineae</taxon>
        <taxon>Boletaceae</taxon>
        <taxon>Boletoideae</taxon>
        <taxon>Boletus</taxon>
    </lineage>
</organism>
<dbReference type="GO" id="GO:0003729">
    <property type="term" value="F:mRNA binding"/>
    <property type="evidence" value="ECO:0007669"/>
    <property type="project" value="InterPro"/>
</dbReference>
<feature type="region of interest" description="Disordered" evidence="1">
    <location>
        <begin position="560"/>
        <end position="724"/>
    </location>
</feature>
<feature type="compositionally biased region" description="Polar residues" evidence="1">
    <location>
        <begin position="689"/>
        <end position="699"/>
    </location>
</feature>
<dbReference type="Pfam" id="PF07927">
    <property type="entry name" value="HicA_toxin"/>
    <property type="match status" value="1"/>
</dbReference>
<gene>
    <name evidence="2" type="ORF">JVT61DRAFT_7716</name>
</gene>
<feature type="compositionally biased region" description="Basic residues" evidence="1">
    <location>
        <begin position="657"/>
        <end position="670"/>
    </location>
</feature>
<dbReference type="InterPro" id="IPR012933">
    <property type="entry name" value="HicA_mRNA_interferase"/>
</dbReference>
<comment type="caution">
    <text evidence="2">The sequence shown here is derived from an EMBL/GenBank/DDBJ whole genome shotgun (WGS) entry which is preliminary data.</text>
</comment>
<protein>
    <submittedName>
        <fullName evidence="2">Uncharacterized protein</fullName>
    </submittedName>
</protein>
<feature type="compositionally biased region" description="Basic and acidic residues" evidence="1">
    <location>
        <begin position="763"/>
        <end position="780"/>
    </location>
</feature>
<sequence length="898" mass="100186">MSKKKTSVAPSQDLIAVGPKHVQKKYSGKRDENGLKPSTSRALILRNGKYGARGTGEVMLAGRISGREKLDLLAEDLVSQKSRTALMAPFKLDKCIRIAESQYNAYLDDIADLKDPDWFYDRIVAELAMRSPHGTDDSQQAARNPSHVASVVSTRIHNAYLVASGWRLVADTLRDLQNSGLNDATARAQLQSDDSLRSRYLVLCNIIGTLVDLGQAHFSILATTTPHYTRYFKEVENVQPGEPSVAFDWAGLKDACKSFLDSIIIELCFPRSPYPKRILYHILHDAVDESPREAKRFPQSMWDAVGDLSVSLELRELLESPLLGPEGEKLRTLPRQMPEQYDKWLDAQIYSNKASESYANFKDLIHPLERTKDASVLDNMWKRVNLNYKTTSGLSIDSLWGLDEALRRTPQWSSFYMPSLRTYDSDSDDGKPSKPRLKAPGQRKTGGNKKPKKLLAITSGHTDDEDSQGSMPGLQSVSDSSGDNDEDIFVSENDKGEESDDDDETDYDSEDEELYRIMLREAMDTAMAIPEFFDPKTNVSEFDALAEERKGNPFLKLLGSLRGRMFSSNPKLSSTTRPEPRKGLFGQKGQTAKPSAKQAATSVPRPKASDVFGGKTAPTQPAQNKERQPVPAPQEPKDLRATVEDAEDEEDVSSVASKKKKKPKKKKKKTATNELPTVHEDSVPVISTPPKSRSSSTFAETPAKVPSNTLPPSNASLSSLGHMSTSSLPIEPTVAQSARSYIQELGAPKEKVKSRPNHASLFSDKRGFLSKLGSKDKTKEDEDDPSVNKKFTWFSKLGKKTTEYMHQLIRTKADEKIGPLKWENFLKVMREMGFKYDPSTAGSSVRFDPPNPKDRSITIHKPHPDSTLYPSKLREIGARLKNYYGWSEEDFLKRTSAI</sequence>
<reference evidence="2" key="1">
    <citation type="submission" date="2021-03" db="EMBL/GenBank/DDBJ databases">
        <title>Evolutionary innovations through gain and loss of genes in the ectomycorrhizal Boletales.</title>
        <authorList>
            <person name="Wu G."/>
            <person name="Miyauchi S."/>
            <person name="Morin E."/>
            <person name="Yang Z.-L."/>
            <person name="Xu J."/>
            <person name="Martin F.M."/>
        </authorList>
    </citation>
    <scope>NUCLEOTIDE SEQUENCE</scope>
    <source>
        <strain evidence="2">BR01</strain>
    </source>
</reference>
<keyword evidence="3" id="KW-1185">Reference proteome</keyword>
<proteinExistence type="predicted"/>
<evidence type="ECO:0000256" key="1">
    <source>
        <dbReference type="SAM" id="MobiDB-lite"/>
    </source>
</evidence>
<dbReference type="Proteomes" id="UP000683000">
    <property type="component" value="Unassembled WGS sequence"/>
</dbReference>
<feature type="region of interest" description="Disordered" evidence="1">
    <location>
        <begin position="745"/>
        <end position="785"/>
    </location>
</feature>
<dbReference type="EMBL" id="JAGFBS010000028">
    <property type="protein sequence ID" value="KAG6372277.1"/>
    <property type="molecule type" value="Genomic_DNA"/>
</dbReference>
<name>A0A8I2YIK5_9AGAM</name>
<accession>A0A8I2YIK5</accession>
<dbReference type="AlphaFoldDB" id="A0A8I2YIK5"/>
<feature type="compositionally biased region" description="Polar residues" evidence="1">
    <location>
        <begin position="468"/>
        <end position="481"/>
    </location>
</feature>
<dbReference type="PANTHER" id="PTHR40788:SF1">
    <property type="entry name" value="IPA PROTEIN"/>
    <property type="match status" value="1"/>
</dbReference>
<feature type="compositionally biased region" description="Acidic residues" evidence="1">
    <location>
        <begin position="482"/>
        <end position="512"/>
    </location>
</feature>
<dbReference type="PANTHER" id="PTHR40788">
    <property type="entry name" value="CLR5 DOMAIN-CONTAINING PROTEIN-RELATED"/>
    <property type="match status" value="1"/>
</dbReference>
<evidence type="ECO:0000313" key="3">
    <source>
        <dbReference type="Proteomes" id="UP000683000"/>
    </source>
</evidence>
<dbReference type="OrthoDB" id="2922289at2759"/>
<evidence type="ECO:0000313" key="2">
    <source>
        <dbReference type="EMBL" id="KAG6372277.1"/>
    </source>
</evidence>
<feature type="compositionally biased region" description="Polar residues" evidence="1">
    <location>
        <begin position="588"/>
        <end position="601"/>
    </location>
</feature>
<feature type="region of interest" description="Disordered" evidence="1">
    <location>
        <begin position="840"/>
        <end position="866"/>
    </location>
</feature>